<evidence type="ECO:0000259" key="4">
    <source>
        <dbReference type="PROSITE" id="PS50075"/>
    </source>
</evidence>
<dbReference type="InterPro" id="IPR023213">
    <property type="entry name" value="CAT-like_dom_sf"/>
</dbReference>
<evidence type="ECO:0000256" key="1">
    <source>
        <dbReference type="ARBA" id="ARBA00001957"/>
    </source>
</evidence>
<dbReference type="GO" id="GO:0009239">
    <property type="term" value="P:enterobactin biosynthetic process"/>
    <property type="evidence" value="ECO:0007669"/>
    <property type="project" value="TreeGrafter"/>
</dbReference>
<dbReference type="FunFam" id="3.30.300.30:FF:000010">
    <property type="entry name" value="Enterobactin synthetase component F"/>
    <property type="match status" value="1"/>
</dbReference>
<protein>
    <submittedName>
        <fullName evidence="5">Enterobactin synthetase component F</fullName>
        <ecNumber evidence="5">2.7.7.-</ecNumber>
    </submittedName>
</protein>
<dbReference type="FunFam" id="2.30.38.10:FF:000001">
    <property type="entry name" value="Non-ribosomal peptide synthetase PvdI"/>
    <property type="match status" value="1"/>
</dbReference>
<dbReference type="GO" id="GO:0043041">
    <property type="term" value="P:amino acid activation for nonribosomal peptide biosynthetic process"/>
    <property type="evidence" value="ECO:0007669"/>
    <property type="project" value="TreeGrafter"/>
</dbReference>
<dbReference type="CDD" id="cd17646">
    <property type="entry name" value="A_NRPS_AB3403-like"/>
    <property type="match status" value="1"/>
</dbReference>
<dbReference type="GO" id="GO:0047527">
    <property type="term" value="F:2,3-dihydroxybenzoate-serine ligase activity"/>
    <property type="evidence" value="ECO:0007669"/>
    <property type="project" value="TreeGrafter"/>
</dbReference>
<dbReference type="Pfam" id="PF13193">
    <property type="entry name" value="AMP-binding_C"/>
    <property type="match status" value="1"/>
</dbReference>
<accession>A0A7W9VX43</accession>
<dbReference type="InterPro" id="IPR010071">
    <property type="entry name" value="AA_adenyl_dom"/>
</dbReference>
<dbReference type="Gene3D" id="3.40.50.1820">
    <property type="entry name" value="alpha/beta hydrolase"/>
    <property type="match status" value="1"/>
</dbReference>
<dbReference type="SUPFAM" id="SSF52777">
    <property type="entry name" value="CoA-dependent acyltransferases"/>
    <property type="match status" value="2"/>
</dbReference>
<dbReference type="PROSITE" id="PS00455">
    <property type="entry name" value="AMP_BINDING"/>
    <property type="match status" value="1"/>
</dbReference>
<dbReference type="InterPro" id="IPR045851">
    <property type="entry name" value="AMP-bd_C_sf"/>
</dbReference>
<dbReference type="SUPFAM" id="SSF47336">
    <property type="entry name" value="ACP-like"/>
    <property type="match status" value="1"/>
</dbReference>
<dbReference type="NCBIfam" id="TIGR01733">
    <property type="entry name" value="AA-adenyl-dom"/>
    <property type="match status" value="1"/>
</dbReference>
<organism evidence="5 6">
    <name type="scientific">Aquamicrobium lusatiense</name>
    <dbReference type="NCBI Taxonomy" id="89772"/>
    <lineage>
        <taxon>Bacteria</taxon>
        <taxon>Pseudomonadati</taxon>
        <taxon>Pseudomonadota</taxon>
        <taxon>Alphaproteobacteria</taxon>
        <taxon>Hyphomicrobiales</taxon>
        <taxon>Phyllobacteriaceae</taxon>
        <taxon>Aquamicrobium</taxon>
    </lineage>
</organism>
<dbReference type="SUPFAM" id="SSF56801">
    <property type="entry name" value="Acetyl-CoA synthetase-like"/>
    <property type="match status" value="1"/>
</dbReference>
<dbReference type="FunFam" id="3.40.50.980:FF:000002">
    <property type="entry name" value="Enterobactin synthetase component F"/>
    <property type="match status" value="1"/>
</dbReference>
<keyword evidence="6" id="KW-1185">Reference proteome</keyword>
<keyword evidence="5" id="KW-0548">Nucleotidyltransferase</keyword>
<dbReference type="InterPro" id="IPR025110">
    <property type="entry name" value="AMP-bd_C"/>
</dbReference>
<dbReference type="Pfam" id="PF00550">
    <property type="entry name" value="PP-binding"/>
    <property type="match status" value="1"/>
</dbReference>
<dbReference type="GO" id="GO:0016779">
    <property type="term" value="F:nucleotidyltransferase activity"/>
    <property type="evidence" value="ECO:0007669"/>
    <property type="project" value="UniProtKB-KW"/>
</dbReference>
<dbReference type="FunFam" id="3.40.50.12780:FF:000012">
    <property type="entry name" value="Non-ribosomal peptide synthetase"/>
    <property type="match status" value="1"/>
</dbReference>
<evidence type="ECO:0000256" key="2">
    <source>
        <dbReference type="ARBA" id="ARBA00022450"/>
    </source>
</evidence>
<dbReference type="EC" id="2.7.7.-" evidence="5"/>
<dbReference type="Gene3D" id="3.40.50.12780">
    <property type="entry name" value="N-terminal domain of ligase-like"/>
    <property type="match status" value="1"/>
</dbReference>
<dbReference type="Pfam" id="PF00501">
    <property type="entry name" value="AMP-binding"/>
    <property type="match status" value="1"/>
</dbReference>
<dbReference type="EMBL" id="JACHEU010000005">
    <property type="protein sequence ID" value="MBB6014326.1"/>
    <property type="molecule type" value="Genomic_DNA"/>
</dbReference>
<gene>
    <name evidence="5" type="ORF">HNR59_003720</name>
</gene>
<evidence type="ECO:0000256" key="3">
    <source>
        <dbReference type="ARBA" id="ARBA00022553"/>
    </source>
</evidence>
<dbReference type="InterPro" id="IPR020802">
    <property type="entry name" value="TesA-like"/>
</dbReference>
<dbReference type="InterPro" id="IPR001031">
    <property type="entry name" value="Thioesterase"/>
</dbReference>
<evidence type="ECO:0000313" key="5">
    <source>
        <dbReference type="EMBL" id="MBB6014326.1"/>
    </source>
</evidence>
<dbReference type="InterPro" id="IPR042099">
    <property type="entry name" value="ANL_N_sf"/>
</dbReference>
<dbReference type="Pfam" id="PF00668">
    <property type="entry name" value="Condensation"/>
    <property type="match status" value="1"/>
</dbReference>
<dbReference type="InterPro" id="IPR036736">
    <property type="entry name" value="ACP-like_sf"/>
</dbReference>
<keyword evidence="5" id="KW-0808">Transferase</keyword>
<feature type="domain" description="Carrier" evidence="4">
    <location>
        <begin position="953"/>
        <end position="1029"/>
    </location>
</feature>
<dbReference type="GO" id="GO:0031177">
    <property type="term" value="F:phosphopantetheine binding"/>
    <property type="evidence" value="ECO:0007669"/>
    <property type="project" value="InterPro"/>
</dbReference>
<dbReference type="InterPro" id="IPR001242">
    <property type="entry name" value="Condensation_dom"/>
</dbReference>
<sequence>MDAKPPAAISGTGAPLTEAQTGLWYTQRIDPTNPILNTGQYLDISGPLDVDAFRKAVDATVDEAEALSLRFEDRPDGPVQVVDPSRRPLLEVIDVSGADDPAAEALAAIEADTNTPVDLARDRIAAFRLYRLSDERHFFYERIHHLAIDGFGMVLVTNRVAERYSCLMKGTEPAANFPPLQVALDDDRAYAGSEKRAADRAFWHEAMAGLEPVSGMAPGRAISGPSFHRESLYLPQRFMERLQAFASEAKVTWPDALTALVAAYCRRFAGTEEIVVGVPHMGRLGNVAARVPCMLMNVLPLRVAPDEAQATGDYLVGVSKQMMRARRHGRYRSEQLRRDLGLVGGSRRLYGPLINMQPFDLPPTMPGLDVRLNILGAGAVDDITFTFRGDALSALLMEVDSNPALYSAEATKAHSRRLAAFLEKAMDATTLADVPIACDADVERYLVEANRTEHDVPDTTLTALIEAKMAQTPDAPALVFGDTMLSYAELDRRTAALAGELVKRGAGRDRIVAVALPRSAELVIALIASLRAGAAYLPLDLDNPPQRLARIVAAAKPVCVLAEPGNEAFAGAQVLAPADWPQEPGEGALPQVEPGDMAYVIYTSGSTGDPKGVVIEHRAIVNRLEWMRTHYGFTADDRFLQKTPATFDVSVWEFFLPFLCGARLVVAPPGAHRDPAAIAALVRRHGITTLHFVPSMLSAFLASPASQGLSVARTFCSGEELTADHRDRFHQRIAGELHNLYGPTEAAVDVSYWPAGPDDTSSPVPIGFPVWNTRLYVLDARLRPLPPGVAGHLYLAGVQLARCYLGRPDLTEERFVADPFRPGERMYMTGDLARLREDGAVVYLGRCDYQVKIRGLRIELGEIEAAIAGSALVSDAAVIVREDRPGDKRIVAYVVPGEGYEAERLRRNMAARLADYMVPSAVVEMQAMPVNANGKLDRKALPAPSFEVQAVREPATSTEAALCQLVADVLGLEALPDPDADFFNLGGDSLLAVHLLLRVQERFGFDPGLGVLFEHPTIATLAASIDADRVHDSGLEPIIKLRGGDEGRPPLFIVHPAGGLSWGYRTLARSLGTGRAVYGLQSPSIDPEHPLPDSLDALAADYAERIAELYPQGPYHLAGWSVGGIIAHAMAVHLKARGKEVGVVAMLDSYPAECWRAEPEPDEAAALRALLAIAGYDPNAHPELTTRAAIIEFLREGDSPLGNLPGTALDGVVRVVLDTNRLVRTHYHGRYEGTVMHVRAGLDHEDRPDLKPELWLAHAAALDCVEVPFLHPQLTAPAASALIAPELDRRLAEHD</sequence>
<dbReference type="PANTHER" id="PTHR45527:SF1">
    <property type="entry name" value="FATTY ACID SYNTHASE"/>
    <property type="match status" value="1"/>
</dbReference>
<dbReference type="PANTHER" id="PTHR45527">
    <property type="entry name" value="NONRIBOSOMAL PEPTIDE SYNTHETASE"/>
    <property type="match status" value="1"/>
</dbReference>
<dbReference type="InterPro" id="IPR009081">
    <property type="entry name" value="PP-bd_ACP"/>
</dbReference>
<reference evidence="5 6" key="1">
    <citation type="submission" date="2020-08" db="EMBL/GenBank/DDBJ databases">
        <title>Genomic Encyclopedia of Type Strains, Phase IV (KMG-IV): sequencing the most valuable type-strain genomes for metagenomic binning, comparative biology and taxonomic classification.</title>
        <authorList>
            <person name="Goeker M."/>
        </authorList>
    </citation>
    <scope>NUCLEOTIDE SEQUENCE [LARGE SCALE GENOMIC DNA]</scope>
    <source>
        <strain evidence="5 6">DSM 11099</strain>
    </source>
</reference>
<dbReference type="SMART" id="SM00823">
    <property type="entry name" value="PKS_PP"/>
    <property type="match status" value="1"/>
</dbReference>
<comment type="cofactor">
    <cofactor evidence="1">
        <name>pantetheine 4'-phosphate</name>
        <dbReference type="ChEBI" id="CHEBI:47942"/>
    </cofactor>
</comment>
<dbReference type="PROSITE" id="PS50075">
    <property type="entry name" value="CARRIER"/>
    <property type="match status" value="1"/>
</dbReference>
<dbReference type="SMART" id="SM00824">
    <property type="entry name" value="PKS_TE"/>
    <property type="match status" value="1"/>
</dbReference>
<dbReference type="SUPFAM" id="SSF53474">
    <property type="entry name" value="alpha/beta-Hydrolases"/>
    <property type="match status" value="1"/>
</dbReference>
<dbReference type="InterPro" id="IPR029058">
    <property type="entry name" value="AB_hydrolase_fold"/>
</dbReference>
<name>A0A7W9VX43_9HYPH</name>
<dbReference type="Proteomes" id="UP000533306">
    <property type="component" value="Unassembled WGS sequence"/>
</dbReference>
<dbReference type="Pfam" id="PF00975">
    <property type="entry name" value="Thioesterase"/>
    <property type="match status" value="1"/>
</dbReference>
<dbReference type="Gene3D" id="3.30.559.30">
    <property type="entry name" value="Nonribosomal peptide synthetase, condensation domain"/>
    <property type="match status" value="1"/>
</dbReference>
<dbReference type="GO" id="GO:0009366">
    <property type="term" value="C:enterobactin synthetase complex"/>
    <property type="evidence" value="ECO:0007669"/>
    <property type="project" value="TreeGrafter"/>
</dbReference>
<dbReference type="InterPro" id="IPR000873">
    <property type="entry name" value="AMP-dep_synth/lig_dom"/>
</dbReference>
<proteinExistence type="predicted"/>
<evidence type="ECO:0000313" key="6">
    <source>
        <dbReference type="Proteomes" id="UP000533306"/>
    </source>
</evidence>
<dbReference type="Gene3D" id="3.30.300.30">
    <property type="match status" value="1"/>
</dbReference>
<dbReference type="RefSeq" id="WP_183832506.1">
    <property type="nucleotide sequence ID" value="NZ_JACHEU010000005.1"/>
</dbReference>
<comment type="caution">
    <text evidence="5">The sequence shown here is derived from an EMBL/GenBank/DDBJ whole genome shotgun (WGS) entry which is preliminary data.</text>
</comment>
<dbReference type="GO" id="GO:0005829">
    <property type="term" value="C:cytosol"/>
    <property type="evidence" value="ECO:0007669"/>
    <property type="project" value="TreeGrafter"/>
</dbReference>
<keyword evidence="3" id="KW-0597">Phosphoprotein</keyword>
<keyword evidence="2" id="KW-0596">Phosphopantetheine</keyword>
<dbReference type="Gene3D" id="3.30.559.10">
    <property type="entry name" value="Chloramphenicol acetyltransferase-like domain"/>
    <property type="match status" value="1"/>
</dbReference>
<dbReference type="InterPro" id="IPR020806">
    <property type="entry name" value="PKS_PP-bd"/>
</dbReference>
<dbReference type="InterPro" id="IPR020845">
    <property type="entry name" value="AMP-binding_CS"/>
</dbReference>